<dbReference type="Proteomes" id="UP000434639">
    <property type="component" value="Unassembled WGS sequence"/>
</dbReference>
<accession>A0A7X2S6T3</accession>
<reference evidence="2 3" key="1">
    <citation type="journal article" date="2017" name="Int. J. Syst. Evol. Microbiol.">
        <title>Bacillus mangrovi sp. nov., isolated from a sediment sample from a mangrove forest.</title>
        <authorList>
            <person name="Gupta V."/>
            <person name="Singh P.K."/>
            <person name="Korpole S."/>
            <person name="Tanuku N.R.S."/>
            <person name="Pinnaka A.K."/>
        </authorList>
    </citation>
    <scope>NUCLEOTIDE SEQUENCE [LARGE SCALE GENOMIC DNA]</scope>
    <source>
        <strain evidence="2 3">KCTC 33872</strain>
    </source>
</reference>
<protein>
    <submittedName>
        <fullName evidence="2">Uncharacterized protein</fullName>
    </submittedName>
</protein>
<gene>
    <name evidence="2" type="ORF">GKZ89_15075</name>
</gene>
<evidence type="ECO:0000313" key="2">
    <source>
        <dbReference type="EMBL" id="MTH54724.1"/>
    </source>
</evidence>
<dbReference type="PROSITE" id="PS51257">
    <property type="entry name" value="PROKAR_LIPOPROTEIN"/>
    <property type="match status" value="1"/>
</dbReference>
<sequence>MRKILFIVFACTLLAACDPLAPWRKEEPAAETAAAPEAEAAETDAAEEISTESDEEEDSLPADESPESTEETVPEEEEETPAPEAGDMPPVSEQIPVPTVQIASPYDEKGNIKEKHTEKEIVEKYMDDKGRIFFGLDENPIRSIISGEKGNVQNITNYSDAFIDIGSDPAVAYEISDPAVIESVYQFYLSNPPVELEGKDPSEYRTWEEATNLERGIMKMIYLIAPVFQSVDYMAANGQYDDESFSLLLAEFEKAGAPMVLIPAPQTPIDLQLFENMRQVNGMWGQLGKFEDPAGNQEEFMKQFLETKQETNNLIARLNYALSEKME</sequence>
<organism evidence="2 3">
    <name type="scientific">Metabacillus mangrovi</name>
    <dbReference type="NCBI Taxonomy" id="1491830"/>
    <lineage>
        <taxon>Bacteria</taxon>
        <taxon>Bacillati</taxon>
        <taxon>Bacillota</taxon>
        <taxon>Bacilli</taxon>
        <taxon>Bacillales</taxon>
        <taxon>Bacillaceae</taxon>
        <taxon>Metabacillus</taxon>
    </lineage>
</organism>
<evidence type="ECO:0000256" key="1">
    <source>
        <dbReference type="SAM" id="MobiDB-lite"/>
    </source>
</evidence>
<dbReference type="RefSeq" id="WP_155113236.1">
    <property type="nucleotide sequence ID" value="NZ_WMIB01000017.1"/>
</dbReference>
<evidence type="ECO:0000313" key="3">
    <source>
        <dbReference type="Proteomes" id="UP000434639"/>
    </source>
</evidence>
<proteinExistence type="predicted"/>
<name>A0A7X2S6T3_9BACI</name>
<dbReference type="OrthoDB" id="2661780at2"/>
<feature type="region of interest" description="Disordered" evidence="1">
    <location>
        <begin position="26"/>
        <end position="93"/>
    </location>
</feature>
<comment type="caution">
    <text evidence="2">The sequence shown here is derived from an EMBL/GenBank/DDBJ whole genome shotgun (WGS) entry which is preliminary data.</text>
</comment>
<dbReference type="EMBL" id="WMIB01000017">
    <property type="protein sequence ID" value="MTH54724.1"/>
    <property type="molecule type" value="Genomic_DNA"/>
</dbReference>
<dbReference type="AlphaFoldDB" id="A0A7X2S6T3"/>
<keyword evidence="3" id="KW-1185">Reference proteome</keyword>
<feature type="compositionally biased region" description="Acidic residues" evidence="1">
    <location>
        <begin position="39"/>
        <end position="81"/>
    </location>
</feature>